<sequence>MTCSGAPNHRRAPYLPLPACLYAPQASRGQDQIHRDLNCHPGQVEHKKTIGYDETTDLEGKKEPPASQFSISVPKGEAEV</sequence>
<feature type="compositionally biased region" description="Basic and acidic residues" evidence="1">
    <location>
        <begin position="39"/>
        <end position="51"/>
    </location>
</feature>
<protein>
    <submittedName>
        <fullName evidence="2">Uncharacterized protein</fullName>
    </submittedName>
</protein>
<feature type="region of interest" description="Disordered" evidence="1">
    <location>
        <begin position="39"/>
        <end position="80"/>
    </location>
</feature>
<evidence type="ECO:0000313" key="2">
    <source>
        <dbReference type="EMBL" id="MPC53248.1"/>
    </source>
</evidence>
<dbReference type="EMBL" id="VSRR010011489">
    <property type="protein sequence ID" value="MPC53248.1"/>
    <property type="molecule type" value="Genomic_DNA"/>
</dbReference>
<dbReference type="AlphaFoldDB" id="A0A5B7G802"/>
<accession>A0A5B7G802</accession>
<reference evidence="2 3" key="1">
    <citation type="submission" date="2019-05" db="EMBL/GenBank/DDBJ databases">
        <title>Another draft genome of Portunus trituberculatus and its Hox gene families provides insights of decapod evolution.</title>
        <authorList>
            <person name="Jeong J.-H."/>
            <person name="Song I."/>
            <person name="Kim S."/>
            <person name="Choi T."/>
            <person name="Kim D."/>
            <person name="Ryu S."/>
            <person name="Kim W."/>
        </authorList>
    </citation>
    <scope>NUCLEOTIDE SEQUENCE [LARGE SCALE GENOMIC DNA]</scope>
    <source>
        <tissue evidence="2">Muscle</tissue>
    </source>
</reference>
<proteinExistence type="predicted"/>
<name>A0A5B7G802_PORTR</name>
<keyword evidence="3" id="KW-1185">Reference proteome</keyword>
<evidence type="ECO:0000313" key="3">
    <source>
        <dbReference type="Proteomes" id="UP000324222"/>
    </source>
</evidence>
<dbReference type="Proteomes" id="UP000324222">
    <property type="component" value="Unassembled WGS sequence"/>
</dbReference>
<comment type="caution">
    <text evidence="2">The sequence shown here is derived from an EMBL/GenBank/DDBJ whole genome shotgun (WGS) entry which is preliminary data.</text>
</comment>
<evidence type="ECO:0000256" key="1">
    <source>
        <dbReference type="SAM" id="MobiDB-lite"/>
    </source>
</evidence>
<organism evidence="2 3">
    <name type="scientific">Portunus trituberculatus</name>
    <name type="common">Swimming crab</name>
    <name type="synonym">Neptunus trituberculatus</name>
    <dbReference type="NCBI Taxonomy" id="210409"/>
    <lineage>
        <taxon>Eukaryota</taxon>
        <taxon>Metazoa</taxon>
        <taxon>Ecdysozoa</taxon>
        <taxon>Arthropoda</taxon>
        <taxon>Crustacea</taxon>
        <taxon>Multicrustacea</taxon>
        <taxon>Malacostraca</taxon>
        <taxon>Eumalacostraca</taxon>
        <taxon>Eucarida</taxon>
        <taxon>Decapoda</taxon>
        <taxon>Pleocyemata</taxon>
        <taxon>Brachyura</taxon>
        <taxon>Eubrachyura</taxon>
        <taxon>Portunoidea</taxon>
        <taxon>Portunidae</taxon>
        <taxon>Portuninae</taxon>
        <taxon>Portunus</taxon>
    </lineage>
</organism>
<gene>
    <name evidence="2" type="ORF">E2C01_047137</name>
</gene>